<name>A0A8H3AUP6_9AGAM</name>
<gene>
    <name evidence="2" type="ORF">RDB_LOCUS75357</name>
</gene>
<feature type="signal peptide" evidence="1">
    <location>
        <begin position="1"/>
        <end position="21"/>
    </location>
</feature>
<protein>
    <submittedName>
        <fullName evidence="2">Uncharacterized protein</fullName>
    </submittedName>
</protein>
<feature type="chain" id="PRO_5034536664" evidence="1">
    <location>
        <begin position="22"/>
        <end position="263"/>
    </location>
</feature>
<evidence type="ECO:0000313" key="2">
    <source>
        <dbReference type="EMBL" id="CAE6440943.1"/>
    </source>
</evidence>
<keyword evidence="1" id="KW-0732">Signal</keyword>
<accession>A0A8H3AUP6</accession>
<dbReference type="AlphaFoldDB" id="A0A8H3AUP6"/>
<evidence type="ECO:0000256" key="1">
    <source>
        <dbReference type="SAM" id="SignalP"/>
    </source>
</evidence>
<organism evidence="2 3">
    <name type="scientific">Rhizoctonia solani</name>
    <dbReference type="NCBI Taxonomy" id="456999"/>
    <lineage>
        <taxon>Eukaryota</taxon>
        <taxon>Fungi</taxon>
        <taxon>Dikarya</taxon>
        <taxon>Basidiomycota</taxon>
        <taxon>Agaricomycotina</taxon>
        <taxon>Agaricomycetes</taxon>
        <taxon>Cantharellales</taxon>
        <taxon>Ceratobasidiaceae</taxon>
        <taxon>Rhizoctonia</taxon>
    </lineage>
</organism>
<proteinExistence type="predicted"/>
<sequence>MASTFQASILVAAAFWGAAKVDLMWTTLHVGVPRFFGRLCSSHMTCATPPADRRHSNVDFNAAAMIYGAFELDRFVGSDSGGAIRPRRCFFLFNARPGDLSIVLPNSTRLSLNLFFVVLEIMKTTWFLRFRLHLSSNHAFTDHQDNSQRPGSKLFGSLRGILPEVQCHAALATYPGRAWSDGSDMSISPACVTPDALRITDWTRRFNRGALMGYHDIPNPCGRKNATPEPSAGNMRKIFEEPRGLPTLIYMSGHTDSVGGERF</sequence>
<dbReference type="EMBL" id="CAJMWT010002368">
    <property type="protein sequence ID" value="CAE6440943.1"/>
    <property type="molecule type" value="Genomic_DNA"/>
</dbReference>
<dbReference type="Proteomes" id="UP000663843">
    <property type="component" value="Unassembled WGS sequence"/>
</dbReference>
<reference evidence="2" key="1">
    <citation type="submission" date="2021-01" db="EMBL/GenBank/DDBJ databases">
        <authorList>
            <person name="Kaushik A."/>
        </authorList>
    </citation>
    <scope>NUCLEOTIDE SEQUENCE</scope>
    <source>
        <strain evidence="2">AG2-2IIIB</strain>
    </source>
</reference>
<comment type="caution">
    <text evidence="2">The sequence shown here is derived from an EMBL/GenBank/DDBJ whole genome shotgun (WGS) entry which is preliminary data.</text>
</comment>
<evidence type="ECO:0000313" key="3">
    <source>
        <dbReference type="Proteomes" id="UP000663843"/>
    </source>
</evidence>